<evidence type="ECO:0000256" key="1">
    <source>
        <dbReference type="ARBA" id="ARBA00004123"/>
    </source>
</evidence>
<comment type="similarity">
    <text evidence="2">Belongs to the DNA polymerase epsilon subunit B family.</text>
</comment>
<dbReference type="GeneID" id="25565061"/>
<evidence type="ECO:0000256" key="4">
    <source>
        <dbReference type="ARBA" id="ARBA00023125"/>
    </source>
</evidence>
<dbReference type="Pfam" id="PF04042">
    <property type="entry name" value="DNA_pol_E_B"/>
    <property type="match status" value="1"/>
</dbReference>
<dbReference type="Proteomes" id="UP000054408">
    <property type="component" value="Unassembled WGS sequence"/>
</dbReference>
<dbReference type="InterPro" id="IPR016266">
    <property type="entry name" value="POLE2"/>
</dbReference>
<dbReference type="Gene3D" id="1.10.8.60">
    <property type="match status" value="1"/>
</dbReference>
<evidence type="ECO:0000313" key="10">
    <source>
        <dbReference type="Proteomes" id="UP000054408"/>
    </source>
</evidence>
<dbReference type="GO" id="GO:0006261">
    <property type="term" value="P:DNA-templated DNA replication"/>
    <property type="evidence" value="ECO:0007669"/>
    <property type="project" value="InterPro"/>
</dbReference>
<dbReference type="Gene3D" id="3.60.21.50">
    <property type="match status" value="1"/>
</dbReference>
<dbReference type="EMBL" id="GL349459">
    <property type="protein sequence ID" value="KNC49969.1"/>
    <property type="molecule type" value="Genomic_DNA"/>
</dbReference>
<feature type="domain" description="DNA polymerase alpha/delta/epsilon subunit B" evidence="8">
    <location>
        <begin position="295"/>
        <end position="508"/>
    </location>
</feature>
<gene>
    <name evidence="9" type="ORF">AMSG_05722</name>
</gene>
<evidence type="ECO:0000259" key="8">
    <source>
        <dbReference type="Pfam" id="PF04042"/>
    </source>
</evidence>
<dbReference type="eggNOG" id="KOG3818">
    <property type="taxonomic scope" value="Eukaryota"/>
</dbReference>
<sequence>MASARRRPATKRSRRLGRTIVAAFKRRGLQPDVGALSVLEALLCDCTPDEVKSTLHAVISGLETEDLRSCVLNREIIEKVVEGMQASSVVTTAAAMAPLRVVSAYEFPRLVYSATRETMQVEPANASKVMTTPQAKADIFRNQYRSIHSRVLRNKLFMPPFLHRASSTAAPSQHFSLTAIDSLRASGERCCVLGLLVRLPSGEYGLEDLVGTVTISLASAQLTSGMFTENTFVLAEGVMVDSVFDVEYLAMPPPEKAPASMLALGSAVDPYGGALSATDAARVAAAQADDPSDLIVLSDVWLDKPETYARLRVLFEGFADLEPAGFVFIGNFTSVPYASLRTVSDKPGAPQRSPLDVLRHYFDALAELIAQFPALVASSQFVFVPGADDPGLGRVLPRPPLPPVVRGKLSDLSCVTFTTNPCRLWLYSQVITVFREDLVNKLRRHCVLKPTTTETNLMHEHVVKTLVDQAHLLPLPLHAAPRYWPHAHALTNYPLPDVLVLADSYEQYKSAYEETIAFNPSSFGTDFSFVVYSPASADGDSNVEFSRITSIVPPPPVYLSDDEAVVDADAEESAAAARLASHEAHVPPATDVFYGGNDDDDASLTQDLMPLPHKVTASSTSPDFELSADDLQRAVQITRTSQAREMSPAAFEASLPPHASLRLASQDDFADIDDDPTLAPEHPALVLASPQVASSPDPLSASPRRKPLARRALVAPATSVAGHAASHDDNDDDQTLAGMSLSDSDDDDDDDAPTLAPPSDMAIANR</sequence>
<evidence type="ECO:0000256" key="2">
    <source>
        <dbReference type="ARBA" id="ARBA00009560"/>
    </source>
</evidence>
<dbReference type="STRING" id="461836.A0A0L0DC99"/>
<keyword evidence="4" id="KW-0238">DNA-binding</keyword>
<dbReference type="GO" id="GO:0042276">
    <property type="term" value="P:error-prone translesion synthesis"/>
    <property type="evidence" value="ECO:0007669"/>
    <property type="project" value="TreeGrafter"/>
</dbReference>
<evidence type="ECO:0000313" key="9">
    <source>
        <dbReference type="EMBL" id="KNC49969.1"/>
    </source>
</evidence>
<evidence type="ECO:0000256" key="7">
    <source>
        <dbReference type="SAM" id="MobiDB-lite"/>
    </source>
</evidence>
<dbReference type="OrthoDB" id="10254730at2759"/>
<dbReference type="OMA" id="DSYHRTY"/>
<organism evidence="9 10">
    <name type="scientific">Thecamonas trahens ATCC 50062</name>
    <dbReference type="NCBI Taxonomy" id="461836"/>
    <lineage>
        <taxon>Eukaryota</taxon>
        <taxon>Apusozoa</taxon>
        <taxon>Apusomonadida</taxon>
        <taxon>Apusomonadidae</taxon>
        <taxon>Thecamonas</taxon>
    </lineage>
</organism>
<evidence type="ECO:0000256" key="6">
    <source>
        <dbReference type="ARBA" id="ARBA00032930"/>
    </source>
</evidence>
<proteinExistence type="inferred from homology"/>
<keyword evidence="3" id="KW-0235">DNA replication</keyword>
<keyword evidence="10" id="KW-1185">Reference proteome</keyword>
<dbReference type="PANTHER" id="PTHR12708:SF0">
    <property type="entry name" value="DNA POLYMERASE EPSILON SUBUNIT 2"/>
    <property type="match status" value="1"/>
</dbReference>
<evidence type="ECO:0000256" key="3">
    <source>
        <dbReference type="ARBA" id="ARBA00022705"/>
    </source>
</evidence>
<name>A0A0L0DC99_THETB</name>
<dbReference type="GO" id="GO:0008622">
    <property type="term" value="C:epsilon DNA polymerase complex"/>
    <property type="evidence" value="ECO:0007669"/>
    <property type="project" value="InterPro"/>
</dbReference>
<dbReference type="PANTHER" id="PTHR12708">
    <property type="entry name" value="DNA POLYMERASE EPSILON SUBUNIT B"/>
    <property type="match status" value="1"/>
</dbReference>
<accession>A0A0L0DC99</accession>
<dbReference type="GO" id="GO:0003677">
    <property type="term" value="F:DNA binding"/>
    <property type="evidence" value="ECO:0007669"/>
    <property type="project" value="UniProtKB-KW"/>
</dbReference>
<dbReference type="AlphaFoldDB" id="A0A0L0DC99"/>
<comment type="subcellular location">
    <subcellularLocation>
        <location evidence="1">Nucleus</location>
    </subcellularLocation>
</comment>
<protein>
    <recommendedName>
        <fullName evidence="6">DNA polymerase II subunit 2</fullName>
    </recommendedName>
</protein>
<evidence type="ECO:0000256" key="5">
    <source>
        <dbReference type="ARBA" id="ARBA00023242"/>
    </source>
</evidence>
<reference evidence="9 10" key="1">
    <citation type="submission" date="2010-05" db="EMBL/GenBank/DDBJ databases">
        <title>The Genome Sequence of Thecamonas trahens ATCC 50062.</title>
        <authorList>
            <consortium name="The Broad Institute Genome Sequencing Platform"/>
            <person name="Russ C."/>
            <person name="Cuomo C."/>
            <person name="Shea T."/>
            <person name="Young S.K."/>
            <person name="Zeng Q."/>
            <person name="Koehrsen M."/>
            <person name="Haas B."/>
            <person name="Borodovsky M."/>
            <person name="Guigo R."/>
            <person name="Alvarado L."/>
            <person name="Berlin A."/>
            <person name="Bochicchio J."/>
            <person name="Borenstein D."/>
            <person name="Chapman S."/>
            <person name="Chen Z."/>
            <person name="Freedman E."/>
            <person name="Gellesch M."/>
            <person name="Goldberg J."/>
            <person name="Griggs A."/>
            <person name="Gujja S."/>
            <person name="Heilman E."/>
            <person name="Heiman D."/>
            <person name="Hepburn T."/>
            <person name="Howarth C."/>
            <person name="Jen D."/>
            <person name="Larson L."/>
            <person name="Mehta T."/>
            <person name="Park D."/>
            <person name="Pearson M."/>
            <person name="Roberts A."/>
            <person name="Saif S."/>
            <person name="Shenoy N."/>
            <person name="Sisk P."/>
            <person name="Stolte C."/>
            <person name="Sykes S."/>
            <person name="Thomson T."/>
            <person name="Walk T."/>
            <person name="White J."/>
            <person name="Yandava C."/>
            <person name="Burger G."/>
            <person name="Gray M.W."/>
            <person name="Holland P.W.H."/>
            <person name="King N."/>
            <person name="Lang F.B.F."/>
            <person name="Roger A.J."/>
            <person name="Ruiz-Trillo I."/>
            <person name="Lander E."/>
            <person name="Nusbaum C."/>
        </authorList>
    </citation>
    <scope>NUCLEOTIDE SEQUENCE [LARGE SCALE GENOMIC DNA]</scope>
    <source>
        <strain evidence="9 10">ATCC 50062</strain>
    </source>
</reference>
<keyword evidence="5" id="KW-0539">Nucleus</keyword>
<feature type="compositionally biased region" description="Acidic residues" evidence="7">
    <location>
        <begin position="743"/>
        <end position="752"/>
    </location>
</feature>
<dbReference type="InterPro" id="IPR007185">
    <property type="entry name" value="DNA_pol_a/d/e_bsu"/>
</dbReference>
<dbReference type="RefSeq" id="XP_013757139.1">
    <property type="nucleotide sequence ID" value="XM_013901685.1"/>
</dbReference>
<feature type="region of interest" description="Disordered" evidence="7">
    <location>
        <begin position="688"/>
        <end position="766"/>
    </location>
</feature>